<dbReference type="OrthoDB" id="1898734at2759"/>
<proteinExistence type="inferred from homology"/>
<dbReference type="GO" id="GO:0008233">
    <property type="term" value="F:peptidase activity"/>
    <property type="evidence" value="ECO:0007669"/>
    <property type="project" value="InterPro"/>
</dbReference>
<dbReference type="PANTHER" id="PTHR43248:SF2">
    <property type="entry name" value="PROLYL AMINOPEPTIDASE"/>
    <property type="match status" value="1"/>
</dbReference>
<dbReference type="HOGENOM" id="CLU_024518_2_1_1"/>
<dbReference type="InterPro" id="IPR051601">
    <property type="entry name" value="Serine_prot/Carboxylest_S33"/>
</dbReference>
<name>A0A067N469_BOTB1</name>
<dbReference type="Proteomes" id="UP000027195">
    <property type="component" value="Unassembled WGS sequence"/>
</dbReference>
<dbReference type="Pfam" id="PF00561">
    <property type="entry name" value="Abhydrolase_1"/>
    <property type="match status" value="1"/>
</dbReference>
<dbReference type="PANTHER" id="PTHR43248">
    <property type="entry name" value="2-SUCCINYL-6-HYDROXY-2,4-CYCLOHEXADIENE-1-CARBOXYLATE SYNTHASE"/>
    <property type="match status" value="1"/>
</dbReference>
<sequence length="450" mass="51211">MSLVSTETYSIKDDIKVVDQFFKLPLDYSQPDGEKIQVFARTLVPGAKAKTEEEEENLPYFLYLQGGPGYECSLQVLPGANAKLHEKGYRTLWLDQRGTGLSTVISAETFGDKTDEEKAAYLKHFRADNIVRDCEAIRKILLGHKKDPAQQKWSVLGQSYGGFCSVAYLSLHPEGLKEVFLTGGLPPLISQPDEVYHRLKVKVVERNKVYYEKYPQDVKRVRDIIAYLEENTPILPSGGKLTPRRFQQLGVNFGLHGGLDRIHQFVLKGSSDLALFGKLTYKLLYEIDANQPFDRNPLYAVLHESIYCQGEASRWSAERVVNQDPQFSWPHVKGLKDDNPIYFTGEMVFSHMFDDYSNLVPLKGVAEILAQDESWGTLYDVDQLQKNEVKVTAACFIEDMFVDFGFSQETASKIKGIEQYITNQMYHNAIRTAAEELMGALFRLSKRQRD</sequence>
<dbReference type="GO" id="GO:0006508">
    <property type="term" value="P:proteolysis"/>
    <property type="evidence" value="ECO:0007669"/>
    <property type="project" value="InterPro"/>
</dbReference>
<accession>A0A067N469</accession>
<keyword evidence="5" id="KW-1185">Reference proteome</keyword>
<comment type="similarity">
    <text evidence="1">Belongs to the peptidase S33 family.</text>
</comment>
<dbReference type="InParanoid" id="A0A067N469"/>
<protein>
    <recommendedName>
        <fullName evidence="3">AB hydrolase-1 domain-containing protein</fullName>
    </recommendedName>
</protein>
<dbReference type="AlphaFoldDB" id="A0A067N469"/>
<gene>
    <name evidence="4" type="ORF">BOTBODRAFT_28963</name>
</gene>
<reference evidence="5" key="1">
    <citation type="journal article" date="2014" name="Proc. Natl. Acad. Sci. U.S.A.">
        <title>Extensive sampling of basidiomycete genomes demonstrates inadequacy of the white-rot/brown-rot paradigm for wood decay fungi.</title>
        <authorList>
            <person name="Riley R."/>
            <person name="Salamov A.A."/>
            <person name="Brown D.W."/>
            <person name="Nagy L.G."/>
            <person name="Floudas D."/>
            <person name="Held B.W."/>
            <person name="Levasseur A."/>
            <person name="Lombard V."/>
            <person name="Morin E."/>
            <person name="Otillar R."/>
            <person name="Lindquist E.A."/>
            <person name="Sun H."/>
            <person name="LaButti K.M."/>
            <person name="Schmutz J."/>
            <person name="Jabbour D."/>
            <person name="Luo H."/>
            <person name="Baker S.E."/>
            <person name="Pisabarro A.G."/>
            <person name="Walton J.D."/>
            <person name="Blanchette R.A."/>
            <person name="Henrissat B."/>
            <person name="Martin F."/>
            <person name="Cullen D."/>
            <person name="Hibbett D.S."/>
            <person name="Grigoriev I.V."/>
        </authorList>
    </citation>
    <scope>NUCLEOTIDE SEQUENCE [LARGE SCALE GENOMIC DNA]</scope>
    <source>
        <strain evidence="5">FD-172 SS1</strain>
    </source>
</reference>
<dbReference type="Gene3D" id="3.40.50.1820">
    <property type="entry name" value="alpha/beta hydrolase"/>
    <property type="match status" value="1"/>
</dbReference>
<feature type="domain" description="AB hydrolase-1" evidence="3">
    <location>
        <begin position="61"/>
        <end position="216"/>
    </location>
</feature>
<organism evidence="4 5">
    <name type="scientific">Botryobasidium botryosum (strain FD-172 SS1)</name>
    <dbReference type="NCBI Taxonomy" id="930990"/>
    <lineage>
        <taxon>Eukaryota</taxon>
        <taxon>Fungi</taxon>
        <taxon>Dikarya</taxon>
        <taxon>Basidiomycota</taxon>
        <taxon>Agaricomycotina</taxon>
        <taxon>Agaricomycetes</taxon>
        <taxon>Cantharellales</taxon>
        <taxon>Botryobasidiaceae</taxon>
        <taxon>Botryobasidium</taxon>
    </lineage>
</organism>
<dbReference type="EMBL" id="KL198021">
    <property type="protein sequence ID" value="KDQ18571.1"/>
    <property type="molecule type" value="Genomic_DNA"/>
</dbReference>
<keyword evidence="2" id="KW-0378">Hydrolase</keyword>
<dbReference type="InterPro" id="IPR000073">
    <property type="entry name" value="AB_hydrolase_1"/>
</dbReference>
<evidence type="ECO:0000313" key="4">
    <source>
        <dbReference type="EMBL" id="KDQ18571.1"/>
    </source>
</evidence>
<evidence type="ECO:0000256" key="2">
    <source>
        <dbReference type="ARBA" id="ARBA00022801"/>
    </source>
</evidence>
<dbReference type="SUPFAM" id="SSF53474">
    <property type="entry name" value="alpha/beta-Hydrolases"/>
    <property type="match status" value="1"/>
</dbReference>
<dbReference type="InterPro" id="IPR029058">
    <property type="entry name" value="AB_hydrolase_fold"/>
</dbReference>
<dbReference type="InterPro" id="IPR002410">
    <property type="entry name" value="Peptidase_S33"/>
</dbReference>
<dbReference type="PRINTS" id="PR00793">
    <property type="entry name" value="PROAMNOPTASE"/>
</dbReference>
<evidence type="ECO:0000259" key="3">
    <source>
        <dbReference type="Pfam" id="PF00561"/>
    </source>
</evidence>
<evidence type="ECO:0000256" key="1">
    <source>
        <dbReference type="ARBA" id="ARBA00010088"/>
    </source>
</evidence>
<evidence type="ECO:0000313" key="5">
    <source>
        <dbReference type="Proteomes" id="UP000027195"/>
    </source>
</evidence>
<dbReference type="STRING" id="930990.A0A067N469"/>